<dbReference type="RefSeq" id="WP_330198189.1">
    <property type="nucleotide sequence ID" value="NZ_JAZDRP010000002.1"/>
</dbReference>
<reference evidence="2 3" key="1">
    <citation type="submission" date="2024-01" db="EMBL/GenBank/DDBJ databases">
        <title>Hyphobacterium bacterium isolated from marine sediment.</title>
        <authorList>
            <person name="Zhao S."/>
        </authorList>
    </citation>
    <scope>NUCLEOTIDE SEQUENCE [LARGE SCALE GENOMIC DNA]</scope>
    <source>
        <strain evidence="3">HN65</strain>
    </source>
</reference>
<keyword evidence="1" id="KW-0732">Signal</keyword>
<dbReference type="EMBL" id="JAZDRP010000002">
    <property type="protein sequence ID" value="MEE2525527.1"/>
    <property type="molecule type" value="Genomic_DNA"/>
</dbReference>
<name>A0ABU7LNP1_9PROT</name>
<feature type="signal peptide" evidence="1">
    <location>
        <begin position="1"/>
        <end position="24"/>
    </location>
</feature>
<dbReference type="InterPro" id="IPR018707">
    <property type="entry name" value="LpxR"/>
</dbReference>
<evidence type="ECO:0000313" key="3">
    <source>
        <dbReference type="Proteomes" id="UP001354971"/>
    </source>
</evidence>
<proteinExistence type="predicted"/>
<dbReference type="Pfam" id="PF09982">
    <property type="entry name" value="LpxR"/>
    <property type="match status" value="1"/>
</dbReference>
<dbReference type="Gene3D" id="2.40.128.140">
    <property type="entry name" value="Outer membrane protein"/>
    <property type="match status" value="1"/>
</dbReference>
<sequence>MTRIDRILSVLFAAGLSACGSAWAQSYDYENTPAVLDVDQIILAPFLTSEESRQIEADHSARFVAASVLAETGDDNSSLAAFSGESTAINAFDDSSWIELRIFQPTLLTRSDRMFDPESDIDSAIVHPDRDYRSSVAVDYVTRFESHGGAEGLDLTIEPRAGFSFGPEGSGAGAGAEVRVGRYLQEDAARPSWYFFAGAERRALLYDPAEGWNMRGAMSLESYAVVGDAQAGIAMRLGDNDLSFAYVRRERNARIGIDDYDAADDFAAFSLSRRW</sequence>
<keyword evidence="3" id="KW-1185">Reference proteome</keyword>
<dbReference type="PROSITE" id="PS51257">
    <property type="entry name" value="PROKAR_LIPOPROTEIN"/>
    <property type="match status" value="1"/>
</dbReference>
<accession>A0ABU7LNP1</accession>
<organism evidence="2 3">
    <name type="scientific">Hyphobacterium lacteum</name>
    <dbReference type="NCBI Taxonomy" id="3116575"/>
    <lineage>
        <taxon>Bacteria</taxon>
        <taxon>Pseudomonadati</taxon>
        <taxon>Pseudomonadota</taxon>
        <taxon>Alphaproteobacteria</taxon>
        <taxon>Maricaulales</taxon>
        <taxon>Maricaulaceae</taxon>
        <taxon>Hyphobacterium</taxon>
    </lineage>
</organism>
<feature type="chain" id="PRO_5046709148" evidence="1">
    <location>
        <begin position="25"/>
        <end position="275"/>
    </location>
</feature>
<comment type="caution">
    <text evidence="2">The sequence shown here is derived from an EMBL/GenBank/DDBJ whole genome shotgun (WGS) entry which is preliminary data.</text>
</comment>
<dbReference type="Proteomes" id="UP001354971">
    <property type="component" value="Unassembled WGS sequence"/>
</dbReference>
<protein>
    <submittedName>
        <fullName evidence="2">Lipid A-modifier LpxR family protein</fullName>
    </submittedName>
</protein>
<evidence type="ECO:0000313" key="2">
    <source>
        <dbReference type="EMBL" id="MEE2525527.1"/>
    </source>
</evidence>
<dbReference type="InterPro" id="IPR037107">
    <property type="entry name" value="Put_OMP_sf"/>
</dbReference>
<evidence type="ECO:0000256" key="1">
    <source>
        <dbReference type="SAM" id="SignalP"/>
    </source>
</evidence>
<gene>
    <name evidence="2" type="ORF">V0U79_04055</name>
</gene>